<proteinExistence type="predicted"/>
<evidence type="ECO:0000313" key="1">
    <source>
        <dbReference type="EMBL" id="KUL21495.1"/>
    </source>
</evidence>
<evidence type="ECO:0000313" key="2">
    <source>
        <dbReference type="Proteomes" id="UP000053244"/>
    </source>
</evidence>
<comment type="caution">
    <text evidence="1">The sequence shown here is derived from an EMBL/GenBank/DDBJ whole genome shotgun (WGS) entry which is preliminary data.</text>
</comment>
<dbReference type="RefSeq" id="WP_067708664.1">
    <property type="nucleotide sequence ID" value="NZ_LLZH01000352.1"/>
</dbReference>
<sequence>MRWLRGIGKRRDPQDPARQQEILRELQHGFGPHAPGKFAAQVVRASALMEGVDGLVVAAAVLREFADGAATNIAAQCRALGLTPDRRNYRALWETAGKRMNSPLFASPSGMHPYVHVAAAVTVVGGQAAQTVRAVDPLPVLTHLFEVLDLTIAGWEFGRVLVDVNGATLAVNLITAATAIRGEMSDPPPLPAATRAQMRRNNSVNVLDPAVSRIVGQWNPGKQMRECLLA</sequence>
<name>A0A101J764_9ACTN</name>
<dbReference type="Proteomes" id="UP000053244">
    <property type="component" value="Unassembled WGS sequence"/>
</dbReference>
<dbReference type="OrthoDB" id="3360338at2"/>
<accession>A0A101J764</accession>
<protein>
    <submittedName>
        <fullName evidence="1">Uncharacterized protein</fullName>
    </submittedName>
</protein>
<gene>
    <name evidence="1" type="ORF">ADL15_50505</name>
</gene>
<dbReference type="EMBL" id="LLZH01000352">
    <property type="protein sequence ID" value="KUL21495.1"/>
    <property type="molecule type" value="Genomic_DNA"/>
</dbReference>
<organism evidence="1 2">
    <name type="scientific">Actinoplanes awajinensis subsp. mycoplanecinus</name>
    <dbReference type="NCBI Taxonomy" id="135947"/>
    <lineage>
        <taxon>Bacteria</taxon>
        <taxon>Bacillati</taxon>
        <taxon>Actinomycetota</taxon>
        <taxon>Actinomycetes</taxon>
        <taxon>Micromonosporales</taxon>
        <taxon>Micromonosporaceae</taxon>
        <taxon>Actinoplanes</taxon>
    </lineage>
</organism>
<keyword evidence="2" id="KW-1185">Reference proteome</keyword>
<reference evidence="1 2" key="1">
    <citation type="submission" date="2015-10" db="EMBL/GenBank/DDBJ databases">
        <authorList>
            <person name="Gilbert D.G."/>
        </authorList>
    </citation>
    <scope>NUCLEOTIDE SEQUENCE [LARGE SCALE GENOMIC DNA]</scope>
    <source>
        <strain evidence="1 2">NRRL B-16712</strain>
    </source>
</reference>
<dbReference type="AlphaFoldDB" id="A0A101J764"/>